<reference evidence="2 3" key="1">
    <citation type="submission" date="2017-07" db="EMBL/GenBank/DDBJ databases">
        <authorList>
            <person name="Sun Z.S."/>
            <person name="Albrecht U."/>
            <person name="Echele G."/>
            <person name="Lee C.C."/>
        </authorList>
    </citation>
    <scope>NUCLEOTIDE SEQUENCE [LARGE SCALE GENOMIC DNA]</scope>
    <source>
        <strain evidence="2 3">CGMCC 1.12672</strain>
    </source>
</reference>
<organism evidence="2 3">
    <name type="scientific">Sphingomonas guangdongensis</name>
    <dbReference type="NCBI Taxonomy" id="1141890"/>
    <lineage>
        <taxon>Bacteria</taxon>
        <taxon>Pseudomonadati</taxon>
        <taxon>Pseudomonadota</taxon>
        <taxon>Alphaproteobacteria</taxon>
        <taxon>Sphingomonadales</taxon>
        <taxon>Sphingomonadaceae</taxon>
        <taxon>Sphingomonas</taxon>
    </lineage>
</organism>
<evidence type="ECO:0000313" key="2">
    <source>
        <dbReference type="EMBL" id="SOB79688.1"/>
    </source>
</evidence>
<dbReference type="AlphaFoldDB" id="A0A285QDV0"/>
<accession>A0A285QDV0</accession>
<dbReference type="RefSeq" id="WP_097062549.1">
    <property type="nucleotide sequence ID" value="NZ_OBMI01000001.1"/>
</dbReference>
<evidence type="ECO:0000256" key="1">
    <source>
        <dbReference type="SAM" id="Phobius"/>
    </source>
</evidence>
<feature type="transmembrane region" description="Helical" evidence="1">
    <location>
        <begin position="44"/>
        <end position="62"/>
    </location>
</feature>
<evidence type="ECO:0000313" key="3">
    <source>
        <dbReference type="Proteomes" id="UP000219494"/>
    </source>
</evidence>
<name>A0A285QDV0_9SPHN</name>
<feature type="transmembrane region" description="Helical" evidence="1">
    <location>
        <begin position="108"/>
        <end position="127"/>
    </location>
</feature>
<proteinExistence type="predicted"/>
<keyword evidence="3" id="KW-1185">Reference proteome</keyword>
<feature type="transmembrane region" description="Helical" evidence="1">
    <location>
        <begin position="147"/>
        <end position="171"/>
    </location>
</feature>
<keyword evidence="1" id="KW-0812">Transmembrane</keyword>
<keyword evidence="1" id="KW-0472">Membrane</keyword>
<dbReference type="Pfam" id="PF22765">
    <property type="entry name" value="DUF7010"/>
    <property type="match status" value="1"/>
</dbReference>
<sequence length="185" mass="18639">MKDQPLATLQTEFRAGSTASMPIAGAIVWAALGAAALVLDDGTVGTLALYIMAAIMPLAILLDRVQGRNLFAGGADNPLTVLFLTSVTGIALMVPIGVIAAQATGSGVLMVLTMAILAGVIWIPYGWAADDPAGLRHAVGRALGAYAAYALVPAPYTASGICAVVVAAYGYSLVAMRPVGTAVPA</sequence>
<gene>
    <name evidence="2" type="ORF">SAMN06297144_0680</name>
</gene>
<dbReference type="EMBL" id="OBMI01000001">
    <property type="protein sequence ID" value="SOB79688.1"/>
    <property type="molecule type" value="Genomic_DNA"/>
</dbReference>
<dbReference type="InterPro" id="IPR053824">
    <property type="entry name" value="DUF7010"/>
</dbReference>
<feature type="transmembrane region" description="Helical" evidence="1">
    <location>
        <begin position="82"/>
        <end position="101"/>
    </location>
</feature>
<dbReference type="Proteomes" id="UP000219494">
    <property type="component" value="Unassembled WGS sequence"/>
</dbReference>
<keyword evidence="1" id="KW-1133">Transmembrane helix</keyword>
<dbReference type="OrthoDB" id="7595043at2"/>
<protein>
    <submittedName>
        <fullName evidence="2">Uncharacterized protein</fullName>
    </submittedName>
</protein>
<feature type="transmembrane region" description="Helical" evidence="1">
    <location>
        <begin position="20"/>
        <end position="39"/>
    </location>
</feature>